<evidence type="ECO:0000313" key="3">
    <source>
        <dbReference type="Proteomes" id="UP000054466"/>
    </source>
</evidence>
<dbReference type="InterPro" id="IPR039146">
    <property type="entry name" value="GPANK1"/>
</dbReference>
<proteinExistence type="predicted"/>
<dbReference type="OrthoDB" id="20282at2759"/>
<evidence type="ECO:0000313" key="2">
    <source>
        <dbReference type="EMBL" id="KIW33361.1"/>
    </source>
</evidence>
<evidence type="ECO:0000259" key="1">
    <source>
        <dbReference type="PROSITE" id="PS50174"/>
    </source>
</evidence>
<keyword evidence="3" id="KW-1185">Reference proteome</keyword>
<dbReference type="GO" id="GO:0003676">
    <property type="term" value="F:nucleic acid binding"/>
    <property type="evidence" value="ECO:0007669"/>
    <property type="project" value="InterPro"/>
</dbReference>
<dbReference type="EMBL" id="KN847040">
    <property type="protein sequence ID" value="KIW33361.1"/>
    <property type="molecule type" value="Genomic_DNA"/>
</dbReference>
<dbReference type="RefSeq" id="XP_016253577.1">
    <property type="nucleotide sequence ID" value="XM_016386649.1"/>
</dbReference>
<dbReference type="STRING" id="569365.A0A0D1ZYZ3"/>
<protein>
    <recommendedName>
        <fullName evidence="1">G-patch domain-containing protein</fullName>
    </recommendedName>
</protein>
<sequence length="237" mass="26364">MSYQETMADTDEDYYLPPQDQRVFGAGIRRKQINFVPASTSDSQIPTSKAPTSTNAGSRYLAIVLPQGAQGADSDIAEAKDQDSDASKPQALCAICNQPISSTDALSINHETSIAHQVCLTHSYPPSNLDRDRVGLRYLSSYGWDPDSRRGLGAREEGIRVPIKTKEKNDTVGLRETVDEDEMNVVKKKHNPKNEDKIVKLNAKQVRILDDEAKKRAEKLRQLFYGPDLEKYLGPNS</sequence>
<accession>A0A0D1ZYZ3</accession>
<dbReference type="SMART" id="SM00443">
    <property type="entry name" value="G_patch"/>
    <property type="match status" value="1"/>
</dbReference>
<name>A0A0D1ZYZ3_9EURO</name>
<reference evidence="2 3" key="1">
    <citation type="submission" date="2015-01" db="EMBL/GenBank/DDBJ databases">
        <title>The Genome Sequence of Cladophialophora immunda CBS83496.</title>
        <authorList>
            <consortium name="The Broad Institute Genomics Platform"/>
            <person name="Cuomo C."/>
            <person name="de Hoog S."/>
            <person name="Gorbushina A."/>
            <person name="Stielow B."/>
            <person name="Teixiera M."/>
            <person name="Abouelleil A."/>
            <person name="Chapman S.B."/>
            <person name="Priest M."/>
            <person name="Young S.K."/>
            <person name="Wortman J."/>
            <person name="Nusbaum C."/>
            <person name="Birren B."/>
        </authorList>
    </citation>
    <scope>NUCLEOTIDE SEQUENCE [LARGE SCALE GENOMIC DNA]</scope>
    <source>
        <strain evidence="2 3">CBS 83496</strain>
    </source>
</reference>
<dbReference type="PANTHER" id="PTHR20923:SF1">
    <property type="entry name" value="G PATCH DOMAIN AND ANKYRIN REPEAT-CONTAINING PROTEIN 1"/>
    <property type="match status" value="1"/>
</dbReference>
<organism evidence="2 3">
    <name type="scientific">Cladophialophora immunda</name>
    <dbReference type="NCBI Taxonomy" id="569365"/>
    <lineage>
        <taxon>Eukaryota</taxon>
        <taxon>Fungi</taxon>
        <taxon>Dikarya</taxon>
        <taxon>Ascomycota</taxon>
        <taxon>Pezizomycotina</taxon>
        <taxon>Eurotiomycetes</taxon>
        <taxon>Chaetothyriomycetidae</taxon>
        <taxon>Chaetothyriales</taxon>
        <taxon>Herpotrichiellaceae</taxon>
        <taxon>Cladophialophora</taxon>
    </lineage>
</organism>
<dbReference type="HOGENOM" id="CLU_079943_0_0_1"/>
<dbReference type="GeneID" id="27339412"/>
<dbReference type="InterPro" id="IPR000467">
    <property type="entry name" value="G_patch_dom"/>
</dbReference>
<dbReference type="PROSITE" id="PS50174">
    <property type="entry name" value="G_PATCH"/>
    <property type="match status" value="1"/>
</dbReference>
<dbReference type="Pfam" id="PF01585">
    <property type="entry name" value="G-patch"/>
    <property type="match status" value="1"/>
</dbReference>
<dbReference type="AlphaFoldDB" id="A0A0D1ZYZ3"/>
<dbReference type="PANTHER" id="PTHR20923">
    <property type="entry name" value="BAT4 PROTEIN-RELATED"/>
    <property type="match status" value="1"/>
</dbReference>
<feature type="domain" description="G-patch" evidence="1">
    <location>
        <begin position="131"/>
        <end position="179"/>
    </location>
</feature>
<gene>
    <name evidence="2" type="ORF">PV07_00218</name>
</gene>
<dbReference type="VEuPathDB" id="FungiDB:PV07_00218"/>
<dbReference type="Proteomes" id="UP000054466">
    <property type="component" value="Unassembled WGS sequence"/>
</dbReference>